<keyword evidence="3" id="KW-1185">Reference proteome</keyword>
<organism evidence="1 3">
    <name type="scientific">Escherichia phage chee24</name>
    <dbReference type="NCBI Taxonomy" id="2024330"/>
    <lineage>
        <taxon>Viruses</taxon>
        <taxon>Duplodnaviria</taxon>
        <taxon>Heunggongvirae</taxon>
        <taxon>Uroviricota</taxon>
        <taxon>Caudoviricetes</taxon>
        <taxon>Demerecviridae</taxon>
        <taxon>Markadamsvirinae</taxon>
        <taxon>Tequintavirus</taxon>
        <taxon>Tequintavirus chee24</taxon>
    </lineage>
</organism>
<dbReference type="EMBL" id="MF431730">
    <property type="protein sequence ID" value="ASU01461.1"/>
    <property type="molecule type" value="Genomic_DNA"/>
</dbReference>
<evidence type="ECO:0000313" key="2">
    <source>
        <dbReference type="EMBL" id="AVG19392.1"/>
    </source>
</evidence>
<gene>
    <name evidence="1" type="ORF">P24_0008</name>
    <name evidence="2" type="ORF">P24_0160</name>
</gene>
<dbReference type="EMBL" id="MF431730">
    <property type="protein sequence ID" value="AVG19392.1"/>
    <property type="molecule type" value="Genomic_DNA"/>
</dbReference>
<accession>A0A2K8H8I0</accession>
<name>A0A2K8H8I0_9CAUD</name>
<sequence>MQTIYNDHPATHDTIEKIEQWVKAANEYHANHSEAVVFCNDGKGLYALEGVE</sequence>
<dbReference type="Proteomes" id="UP000240516">
    <property type="component" value="Segment"/>
</dbReference>
<reference evidence="1" key="2">
    <citation type="journal article" date="2018" name="Front. Microbiol.">
        <title>Identification and characterization of T5-like bacteriophages representing two novel subgroups from food products.</title>
        <authorList>
            <person name="Svab D."/>
            <person name="Falgenhauer L."/>
            <person name="Rohde M."/>
            <person name="Szabo J."/>
            <person name="Chakraborty T."/>
            <person name="Toth I."/>
        </authorList>
    </citation>
    <scope>NUCLEOTIDE SEQUENCE</scope>
</reference>
<proteinExistence type="predicted"/>
<protein>
    <submittedName>
        <fullName evidence="1">Uncharacterized protein</fullName>
    </submittedName>
</protein>
<evidence type="ECO:0000313" key="1">
    <source>
        <dbReference type="EMBL" id="ASU01461.1"/>
    </source>
</evidence>
<reference evidence="3" key="1">
    <citation type="journal article" date="2018" name="Front. Microbiol.">
        <title>Identification and Characterization of T5-Like Bacteriophages Representing Two Novel Subgroups from Food Products.</title>
        <authorList>
            <person name="Svab D."/>
            <person name="Falgenhauer L."/>
            <person name="Rohde M."/>
            <person name="Szabo J."/>
            <person name="Chakraborty T."/>
            <person name="Toth I."/>
        </authorList>
    </citation>
    <scope>NUCLEOTIDE SEQUENCE [LARGE SCALE GENOMIC DNA]</scope>
</reference>
<evidence type="ECO:0000313" key="3">
    <source>
        <dbReference type="Proteomes" id="UP000240516"/>
    </source>
</evidence>